<sequence>MTFPTIIGITESTEAPNSTSHNVDLPPTIAAGDLICAIGTMDASTGTPTLTWDDVTAG</sequence>
<comment type="caution">
    <text evidence="2">The sequence shown here is derived from an EMBL/GenBank/DDBJ whole genome shotgun (WGS) entry which is preliminary data.</text>
</comment>
<dbReference type="EMBL" id="LAZR01018615">
    <property type="protein sequence ID" value="KKL95694.1"/>
    <property type="molecule type" value="Genomic_DNA"/>
</dbReference>
<reference evidence="2" key="1">
    <citation type="journal article" date="2015" name="Nature">
        <title>Complex archaea that bridge the gap between prokaryotes and eukaryotes.</title>
        <authorList>
            <person name="Spang A."/>
            <person name="Saw J.H."/>
            <person name="Jorgensen S.L."/>
            <person name="Zaremba-Niedzwiedzka K."/>
            <person name="Martijn J."/>
            <person name="Lind A.E."/>
            <person name="van Eijk R."/>
            <person name="Schleper C."/>
            <person name="Guy L."/>
            <person name="Ettema T.J."/>
        </authorList>
    </citation>
    <scope>NUCLEOTIDE SEQUENCE</scope>
</reference>
<protein>
    <submittedName>
        <fullName evidence="2">Uncharacterized protein</fullName>
    </submittedName>
</protein>
<feature type="non-terminal residue" evidence="2">
    <location>
        <position position="58"/>
    </location>
</feature>
<proteinExistence type="predicted"/>
<name>A0A0F9G9Z8_9ZZZZ</name>
<feature type="compositionally biased region" description="Polar residues" evidence="1">
    <location>
        <begin position="10"/>
        <end position="22"/>
    </location>
</feature>
<evidence type="ECO:0000313" key="2">
    <source>
        <dbReference type="EMBL" id="KKL95694.1"/>
    </source>
</evidence>
<dbReference type="AlphaFoldDB" id="A0A0F9G9Z8"/>
<gene>
    <name evidence="2" type="ORF">LCGC14_1852050</name>
</gene>
<organism evidence="2">
    <name type="scientific">marine sediment metagenome</name>
    <dbReference type="NCBI Taxonomy" id="412755"/>
    <lineage>
        <taxon>unclassified sequences</taxon>
        <taxon>metagenomes</taxon>
        <taxon>ecological metagenomes</taxon>
    </lineage>
</organism>
<accession>A0A0F9G9Z8</accession>
<feature type="region of interest" description="Disordered" evidence="1">
    <location>
        <begin position="1"/>
        <end position="24"/>
    </location>
</feature>
<evidence type="ECO:0000256" key="1">
    <source>
        <dbReference type="SAM" id="MobiDB-lite"/>
    </source>
</evidence>